<accession>A0A8X7XGD0</accession>
<keyword evidence="3 5" id="KW-0175">Coiled coil</keyword>
<organism evidence="7 8">
    <name type="scientific">Polypterus senegalus</name>
    <name type="common">Senegal bichir</name>
    <dbReference type="NCBI Taxonomy" id="55291"/>
    <lineage>
        <taxon>Eukaryota</taxon>
        <taxon>Metazoa</taxon>
        <taxon>Chordata</taxon>
        <taxon>Craniata</taxon>
        <taxon>Vertebrata</taxon>
        <taxon>Euteleostomi</taxon>
        <taxon>Actinopterygii</taxon>
        <taxon>Polypteriformes</taxon>
        <taxon>Polypteridae</taxon>
        <taxon>Polypterus</taxon>
    </lineage>
</organism>
<gene>
    <name evidence="7" type="primary">Mtus1a</name>
    <name evidence="7" type="ORF">GTO96_0016516</name>
</gene>
<feature type="compositionally biased region" description="Low complexity" evidence="6">
    <location>
        <begin position="661"/>
        <end position="680"/>
    </location>
</feature>
<evidence type="ECO:0000256" key="1">
    <source>
        <dbReference type="ARBA" id="ARBA00004123"/>
    </source>
</evidence>
<evidence type="ECO:0000256" key="3">
    <source>
        <dbReference type="ARBA" id="ARBA00023054"/>
    </source>
</evidence>
<dbReference type="PANTHER" id="PTHR24200:SF7">
    <property type="entry name" value="MICROTUBULE-ASSOCIATED TUMOR SUPPRESSOR 1"/>
    <property type="match status" value="1"/>
</dbReference>
<dbReference type="Proteomes" id="UP000886611">
    <property type="component" value="Unassembled WGS sequence"/>
</dbReference>
<feature type="non-terminal residue" evidence="7">
    <location>
        <position position="1320"/>
    </location>
</feature>
<dbReference type="GO" id="GO:0005737">
    <property type="term" value="C:cytoplasm"/>
    <property type="evidence" value="ECO:0007669"/>
    <property type="project" value="TreeGrafter"/>
</dbReference>
<feature type="compositionally biased region" description="Polar residues" evidence="6">
    <location>
        <begin position="645"/>
        <end position="657"/>
    </location>
</feature>
<proteinExistence type="inferred from homology"/>
<sequence>MEALPCRGRGHRQAAPRCRFIPSAVAGRAGARPGRLRTGGGECLLQTEWGPSWLGKGPQVQGFEAQPCRDPWPPPGGARCLIIREPTLPPHQEVPGGRLCVAPGELPGRQPILPPRLGVARDGSTWGSSGPYLRGRLPPVIGGSREAEGLSWRADRRRPGQRHRDCGPWTLGDSVQEALGFQYITNKMSVCKIKQKPYKRVSIERKEEEDTCIQMPLVIGDKNGNEISHNSKSLGSQHNIGNVYHDNIIKNEIEKHESNIKIKSVGSFSVDQYKEASGSVYREEKTSMDEYNKNFSVDHCIQEYENGNNNCSVDASPNNEGMDWDISCDANKSIVCEFTQQSLGNIFSINKFSVSDSVSSNEVMRKNSFISGSELQHGLTESCTVDSTSSIHSERGQLSNTMPDVCSISINKILPALMNDINAEVQNMKDDGSMHSGCFLEDAIDIPEHVDCSPRGILSNAASVCKRHVQASLNCSRKNTVANSLCNLDDKFKILPTKVTMSGKLSITAPQANLNDCLPLEVISPIEGEGVMPMEGTFSISSPEDVCSEFAQASTPVASSRNATFIVPVYEDIVEQNTEDVRNDLSAEIDSARNPVYSLKGKTITSDLNIKKYPCQVSSKHAKVGIMKYPKPDFTNIKPKVISRPGSSLKTINSLQRKNFPRLPSSPSKSSSFKTSASPRSLKKEEGTGKNEKDTKHSTVSLKKQKQDSGIQHFPGRMASTTLNSHAGKVQKPIVDLKRKKGTLDKGSCSNSTSSLSSETAATGTQQKLNGASQKDDKTKSTVKAVPLSSTDRPECDEMLNFDNGEGICTVVSGTASGVAIKDVPNILGMASSVQDGRNSDYGKCKLQSLNNSNIFFQTISAKLLVSPDVSKARFGQMPSLIKPKNTADLRAPAANLRLPPPVPKLKLETLNKNRHATRIVSPSNIKQMSRLVDKNKSKASPRSQQSNTSTQPDLLPNETKTLGLAHYKTQCEKKNECIRHLKKLIINSQNGFEAITVVVQHLLSEREVVLARNKELSLELLNLRGELVNTTSSYDRVEKEKDELRSTYEVLLQKVQDQHRSELAHLEDRLKQFYSAEWEKAQEAYKIEVDKMRMEMEKQVEEINSQEQALRKQLENTHLNNTQLLKEHYETSLEELKNSHDQEKNTLSELFQEKESSLLKDSHTLYLEQELESLKAVMDMKNEQLHQMDKKLMQLDKLIERNNKLDESLKKLQQENEDLKARMDKHAALSSTSIIRAPLGKMGKDPSNIHRPTSVTALPLKLISSQSYPLAPAMSLIFICSTRINQQAWIPCDHSSFAPRHQLHPLHSTVRPPYAYCPT</sequence>
<evidence type="ECO:0000256" key="4">
    <source>
        <dbReference type="ARBA" id="ARBA00023242"/>
    </source>
</evidence>
<feature type="coiled-coil region" evidence="5">
    <location>
        <begin position="1028"/>
        <end position="1055"/>
    </location>
</feature>
<evidence type="ECO:0000256" key="2">
    <source>
        <dbReference type="ARBA" id="ARBA00007585"/>
    </source>
</evidence>
<evidence type="ECO:0000256" key="6">
    <source>
        <dbReference type="SAM" id="MobiDB-lite"/>
    </source>
</evidence>
<protein>
    <submittedName>
        <fullName evidence="7">MTS1A protein</fullName>
    </submittedName>
</protein>
<feature type="coiled-coil region" evidence="5">
    <location>
        <begin position="1083"/>
        <end position="1230"/>
    </location>
</feature>
<evidence type="ECO:0000313" key="8">
    <source>
        <dbReference type="Proteomes" id="UP000886611"/>
    </source>
</evidence>
<dbReference type="GO" id="GO:0005634">
    <property type="term" value="C:nucleus"/>
    <property type="evidence" value="ECO:0007669"/>
    <property type="project" value="UniProtKB-SubCell"/>
</dbReference>
<comment type="subcellular location">
    <subcellularLocation>
        <location evidence="1">Nucleus</location>
    </subcellularLocation>
</comment>
<feature type="compositionally biased region" description="Polar residues" evidence="6">
    <location>
        <begin position="939"/>
        <end position="953"/>
    </location>
</feature>
<dbReference type="GO" id="GO:0008017">
    <property type="term" value="F:microtubule binding"/>
    <property type="evidence" value="ECO:0007669"/>
    <property type="project" value="TreeGrafter"/>
</dbReference>
<dbReference type="InterPro" id="IPR051293">
    <property type="entry name" value="MTUS1/CCDC69"/>
</dbReference>
<comment type="caution">
    <text evidence="7">The sequence shown here is derived from an EMBL/GenBank/DDBJ whole genome shotgun (WGS) entry which is preliminary data.</text>
</comment>
<evidence type="ECO:0000256" key="5">
    <source>
        <dbReference type="SAM" id="Coils"/>
    </source>
</evidence>
<feature type="region of interest" description="Disordered" evidence="6">
    <location>
        <begin position="635"/>
        <end position="790"/>
    </location>
</feature>
<comment type="similarity">
    <text evidence="2">Belongs to the MTUS1 family.</text>
</comment>
<dbReference type="EMBL" id="JAATIS010001721">
    <property type="protein sequence ID" value="KAG2465557.1"/>
    <property type="molecule type" value="Genomic_DNA"/>
</dbReference>
<evidence type="ECO:0000313" key="7">
    <source>
        <dbReference type="EMBL" id="KAG2465557.1"/>
    </source>
</evidence>
<feature type="compositionally biased region" description="Polar residues" evidence="6">
    <location>
        <begin position="759"/>
        <end position="773"/>
    </location>
</feature>
<keyword evidence="8" id="KW-1185">Reference proteome</keyword>
<feature type="non-terminal residue" evidence="7">
    <location>
        <position position="1"/>
    </location>
</feature>
<feature type="compositionally biased region" description="Low complexity" evidence="6">
    <location>
        <begin position="748"/>
        <end position="758"/>
    </location>
</feature>
<keyword evidence="4" id="KW-0539">Nucleus</keyword>
<name>A0A8X7XGD0_POLSE</name>
<dbReference type="PANTHER" id="PTHR24200">
    <property type="entry name" value="TOUCAN, ISOFORM A"/>
    <property type="match status" value="1"/>
</dbReference>
<feature type="compositionally biased region" description="Basic and acidic residues" evidence="6">
    <location>
        <begin position="682"/>
        <end position="697"/>
    </location>
</feature>
<reference evidence="7 8" key="1">
    <citation type="journal article" date="2021" name="Cell">
        <title>Tracing the genetic footprints of vertebrate landing in non-teleost ray-finned fishes.</title>
        <authorList>
            <person name="Bi X."/>
            <person name="Wang K."/>
            <person name="Yang L."/>
            <person name="Pan H."/>
            <person name="Jiang H."/>
            <person name="Wei Q."/>
            <person name="Fang M."/>
            <person name="Yu H."/>
            <person name="Zhu C."/>
            <person name="Cai Y."/>
            <person name="He Y."/>
            <person name="Gan X."/>
            <person name="Zeng H."/>
            <person name="Yu D."/>
            <person name="Zhu Y."/>
            <person name="Jiang H."/>
            <person name="Qiu Q."/>
            <person name="Yang H."/>
            <person name="Zhang Y.E."/>
            <person name="Wang W."/>
            <person name="Zhu M."/>
            <person name="He S."/>
            <person name="Zhang G."/>
        </authorList>
    </citation>
    <scope>NUCLEOTIDE SEQUENCE [LARGE SCALE GENOMIC DNA]</scope>
    <source>
        <strain evidence="7">Bchr_013</strain>
    </source>
</reference>
<feature type="region of interest" description="Disordered" evidence="6">
    <location>
        <begin position="917"/>
        <end position="958"/>
    </location>
</feature>